<dbReference type="FunCoup" id="D1C706">
    <property type="interactions" value="221"/>
</dbReference>
<dbReference type="PRINTS" id="PR00413">
    <property type="entry name" value="HADHALOGNASE"/>
</dbReference>
<reference evidence="5" key="1">
    <citation type="submission" date="2009-11" db="EMBL/GenBank/DDBJ databases">
        <title>The complete chromosome 1 of Sphaerobacter thermophilus DSM 20745.</title>
        <authorList>
            <person name="Lucas S."/>
            <person name="Copeland A."/>
            <person name="Lapidus A."/>
            <person name="Glavina del Rio T."/>
            <person name="Dalin E."/>
            <person name="Tice H."/>
            <person name="Bruce D."/>
            <person name="Goodwin L."/>
            <person name="Pitluck S."/>
            <person name="Kyrpides N."/>
            <person name="Mavromatis K."/>
            <person name="Ivanova N."/>
            <person name="Mikhailova N."/>
            <person name="LaButti K.M."/>
            <person name="Clum A."/>
            <person name="Sun H.I."/>
            <person name="Brettin T."/>
            <person name="Detter J.C."/>
            <person name="Han C."/>
            <person name="Larimer F."/>
            <person name="Land M."/>
            <person name="Hauser L."/>
            <person name="Markowitz V."/>
            <person name="Cheng J.F."/>
            <person name="Hugenholtz P."/>
            <person name="Woyke T."/>
            <person name="Wu D."/>
            <person name="Steenblock K."/>
            <person name="Schneider S."/>
            <person name="Pukall R."/>
            <person name="Goeker M."/>
            <person name="Klenk H.P."/>
            <person name="Eisen J.A."/>
        </authorList>
    </citation>
    <scope>NUCLEOTIDE SEQUENCE [LARGE SCALE GENOMIC DNA]</scope>
    <source>
        <strain evidence="5">ATCC 49802 / DSM 20745 / S 6022</strain>
    </source>
</reference>
<dbReference type="AlphaFoldDB" id="D1C706"/>
<dbReference type="InParanoid" id="D1C706"/>
<dbReference type="InterPro" id="IPR036412">
    <property type="entry name" value="HAD-like_sf"/>
</dbReference>
<evidence type="ECO:0000256" key="2">
    <source>
        <dbReference type="ARBA" id="ARBA00022801"/>
    </source>
</evidence>
<keyword evidence="5" id="KW-1185">Reference proteome</keyword>
<dbReference type="InterPro" id="IPR006439">
    <property type="entry name" value="HAD-SF_hydro_IA"/>
</dbReference>
<name>D1C706_SPHTD</name>
<organism evidence="4 5">
    <name type="scientific">Sphaerobacter thermophilus (strain ATCC 49802 / DSM 20745 / KCCM 41009 / NCIMB 13125 / S 6022)</name>
    <dbReference type="NCBI Taxonomy" id="479434"/>
    <lineage>
        <taxon>Bacteria</taxon>
        <taxon>Pseudomonadati</taxon>
        <taxon>Thermomicrobiota</taxon>
        <taxon>Thermomicrobia</taxon>
        <taxon>Sphaerobacterales</taxon>
        <taxon>Sphaerobacterineae</taxon>
        <taxon>Sphaerobacteraceae</taxon>
        <taxon>Sphaerobacter</taxon>
    </lineage>
</organism>
<dbReference type="Proteomes" id="UP000002027">
    <property type="component" value="Chromosome 1"/>
</dbReference>
<dbReference type="SFLD" id="SFLDG01129">
    <property type="entry name" value="C1.5:_HAD__Beta-PGM__Phosphata"/>
    <property type="match status" value="1"/>
</dbReference>
<gene>
    <name evidence="4" type="ordered locus">Sthe_0328</name>
</gene>
<dbReference type="InterPro" id="IPR023214">
    <property type="entry name" value="HAD_sf"/>
</dbReference>
<reference evidence="4 5" key="2">
    <citation type="journal article" date="2010" name="Stand. Genomic Sci.">
        <title>Complete genome sequence of Desulfohalobium retbaense type strain (HR(100)).</title>
        <authorList>
            <person name="Spring S."/>
            <person name="Nolan M."/>
            <person name="Lapidus A."/>
            <person name="Glavina Del Rio T."/>
            <person name="Copeland A."/>
            <person name="Tice H."/>
            <person name="Cheng J.F."/>
            <person name="Lucas S."/>
            <person name="Land M."/>
            <person name="Chen F."/>
            <person name="Bruce D."/>
            <person name="Goodwin L."/>
            <person name="Pitluck S."/>
            <person name="Ivanova N."/>
            <person name="Mavromatis K."/>
            <person name="Mikhailova N."/>
            <person name="Pati A."/>
            <person name="Chen A."/>
            <person name="Palaniappan K."/>
            <person name="Hauser L."/>
            <person name="Chang Y.J."/>
            <person name="Jeffries C.D."/>
            <person name="Munk C."/>
            <person name="Kiss H."/>
            <person name="Chain P."/>
            <person name="Han C."/>
            <person name="Brettin T."/>
            <person name="Detter J.C."/>
            <person name="Schuler E."/>
            <person name="Goker M."/>
            <person name="Rohde M."/>
            <person name="Bristow J."/>
            <person name="Eisen J.A."/>
            <person name="Markowitz V."/>
            <person name="Hugenholtz P."/>
            <person name="Kyrpides N.C."/>
            <person name="Klenk H.P."/>
        </authorList>
    </citation>
    <scope>NUCLEOTIDE SEQUENCE [LARGE SCALE GENOMIC DNA]</scope>
    <source>
        <strain evidence="5">ATCC 49802 / DSM 20745 / S 6022</strain>
    </source>
</reference>
<evidence type="ECO:0000256" key="3">
    <source>
        <dbReference type="ARBA" id="ARBA00022842"/>
    </source>
</evidence>
<sequence length="227" mass="24835">MATSGFRPKLVLFDLDDTLCDHNASLRLRLRMAFAEACRGLDDVDLDALVEASVARSVFGTDHFADILAQVGAGTPERVERAVASYVSDRYRGLKLFDEALEVVDAVRQHARVGMITNGPSVIQRDKIARLRIADAFPFILVSEEVGVWKPDPAIFQRALELGEAAPHEAVYVGDNPEHDVAGARAAGLASVWVNRNGREWPGGPPPDYTIANLRELLPLFGFDGTR</sequence>
<proteinExistence type="predicted"/>
<dbReference type="EMBL" id="CP001823">
    <property type="protein sequence ID" value="ACZ37767.1"/>
    <property type="molecule type" value="Genomic_DNA"/>
</dbReference>
<dbReference type="SUPFAM" id="SSF56784">
    <property type="entry name" value="HAD-like"/>
    <property type="match status" value="1"/>
</dbReference>
<dbReference type="Gene3D" id="3.40.50.1000">
    <property type="entry name" value="HAD superfamily/HAD-like"/>
    <property type="match status" value="1"/>
</dbReference>
<dbReference type="Gene3D" id="1.20.120.710">
    <property type="entry name" value="Haloacid dehalogenase hydrolase-like domain"/>
    <property type="match status" value="1"/>
</dbReference>
<dbReference type="eggNOG" id="COG1011">
    <property type="taxonomic scope" value="Bacteria"/>
</dbReference>
<dbReference type="OrthoDB" id="9809962at2"/>
<dbReference type="GO" id="GO:0016787">
    <property type="term" value="F:hydrolase activity"/>
    <property type="evidence" value="ECO:0007669"/>
    <property type="project" value="UniProtKB-KW"/>
</dbReference>
<dbReference type="GO" id="GO:0044281">
    <property type="term" value="P:small molecule metabolic process"/>
    <property type="evidence" value="ECO:0007669"/>
    <property type="project" value="UniProtKB-ARBA"/>
</dbReference>
<dbReference type="InterPro" id="IPR051400">
    <property type="entry name" value="HAD-like_hydrolase"/>
</dbReference>
<keyword evidence="3" id="KW-0460">Magnesium</keyword>
<evidence type="ECO:0000256" key="1">
    <source>
        <dbReference type="ARBA" id="ARBA00001946"/>
    </source>
</evidence>
<dbReference type="PANTHER" id="PTHR46470">
    <property type="entry name" value="N-ACYLNEURAMINATE-9-PHOSPHATASE"/>
    <property type="match status" value="1"/>
</dbReference>
<dbReference type="NCBIfam" id="TIGR01549">
    <property type="entry name" value="HAD-SF-IA-v1"/>
    <property type="match status" value="1"/>
</dbReference>
<accession>D1C706</accession>
<dbReference type="NCBIfam" id="TIGR01509">
    <property type="entry name" value="HAD-SF-IA-v3"/>
    <property type="match status" value="1"/>
</dbReference>
<comment type="cofactor">
    <cofactor evidence="1">
        <name>Mg(2+)</name>
        <dbReference type="ChEBI" id="CHEBI:18420"/>
    </cofactor>
</comment>
<dbReference type="RefSeq" id="WP_012870815.1">
    <property type="nucleotide sequence ID" value="NC_013523.1"/>
</dbReference>
<keyword evidence="2 4" id="KW-0378">Hydrolase</keyword>
<dbReference type="KEGG" id="sti:Sthe_0328"/>
<dbReference type="HOGENOM" id="CLU_045011_8_1_0"/>
<evidence type="ECO:0000313" key="5">
    <source>
        <dbReference type="Proteomes" id="UP000002027"/>
    </source>
</evidence>
<dbReference type="Pfam" id="PF00702">
    <property type="entry name" value="Hydrolase"/>
    <property type="match status" value="1"/>
</dbReference>
<evidence type="ECO:0000313" key="4">
    <source>
        <dbReference type="EMBL" id="ACZ37767.1"/>
    </source>
</evidence>
<dbReference type="STRING" id="479434.Sthe_0328"/>
<protein>
    <submittedName>
        <fullName evidence="4">HAD-superfamily hydrolase, subfamily IA, variant 1</fullName>
    </submittedName>
</protein>
<dbReference type="SFLD" id="SFLDS00003">
    <property type="entry name" value="Haloacid_Dehalogenase"/>
    <property type="match status" value="1"/>
</dbReference>